<dbReference type="SMART" id="SM00927">
    <property type="entry name" value="MutH"/>
    <property type="match status" value="1"/>
</dbReference>
<dbReference type="GO" id="GO:0003677">
    <property type="term" value="F:DNA binding"/>
    <property type="evidence" value="ECO:0007669"/>
    <property type="project" value="InterPro"/>
</dbReference>
<dbReference type="InterPro" id="IPR011335">
    <property type="entry name" value="Restrct_endonuc-II-like"/>
</dbReference>
<proteinExistence type="predicted"/>
<dbReference type="RefSeq" id="WP_025022701.1">
    <property type="nucleotide sequence ID" value="NZ_AZGD01000107.1"/>
</dbReference>
<keyword evidence="3" id="KW-0378">Hydrolase</keyword>
<dbReference type="CDD" id="cd22355">
    <property type="entry name" value="Sau3AI_C"/>
    <property type="match status" value="1"/>
</dbReference>
<feature type="domain" description="DNA mismatch repair MutH/Type II restriction enzyme Sau3AI" evidence="4">
    <location>
        <begin position="58"/>
        <end position="174"/>
    </location>
</feature>
<dbReference type="Proteomes" id="UP000051054">
    <property type="component" value="Unassembled WGS sequence"/>
</dbReference>
<keyword evidence="2 5" id="KW-0255">Endonuclease</keyword>
<dbReference type="GO" id="GO:0004519">
    <property type="term" value="F:endonuclease activity"/>
    <property type="evidence" value="ECO:0007669"/>
    <property type="project" value="UniProtKB-KW"/>
</dbReference>
<dbReference type="GO" id="GO:0016787">
    <property type="term" value="F:hydrolase activity"/>
    <property type="evidence" value="ECO:0007669"/>
    <property type="project" value="UniProtKB-KW"/>
</dbReference>
<keyword evidence="1" id="KW-0540">Nuclease</keyword>
<dbReference type="Gene3D" id="3.40.600.10">
    <property type="entry name" value="DNA mismatch repair MutH/Restriction endonuclease, type II"/>
    <property type="match status" value="2"/>
</dbReference>
<dbReference type="Pfam" id="PF02976">
    <property type="entry name" value="MutH"/>
    <property type="match status" value="1"/>
</dbReference>
<evidence type="ECO:0000256" key="3">
    <source>
        <dbReference type="ARBA" id="ARBA00022801"/>
    </source>
</evidence>
<evidence type="ECO:0000259" key="4">
    <source>
        <dbReference type="SMART" id="SM00927"/>
    </source>
</evidence>
<dbReference type="OrthoDB" id="3188707at2"/>
<evidence type="ECO:0000313" key="5">
    <source>
        <dbReference type="EMBL" id="KRM17308.1"/>
    </source>
</evidence>
<dbReference type="PATRIC" id="fig|1423755.3.peg.1273"/>
<name>A0A0R1WSB2_9LACO</name>
<dbReference type="InterPro" id="IPR037057">
    <property type="entry name" value="DNA_rep_MutH/T2_RE_sf"/>
</dbReference>
<reference evidence="5 6" key="1">
    <citation type="journal article" date="2015" name="Genome Announc.">
        <title>Expanding the biotechnology potential of lactobacilli through comparative genomics of 213 strains and associated genera.</title>
        <authorList>
            <person name="Sun Z."/>
            <person name="Harris H.M."/>
            <person name="McCann A."/>
            <person name="Guo C."/>
            <person name="Argimon S."/>
            <person name="Zhang W."/>
            <person name="Yang X."/>
            <person name="Jeffery I.B."/>
            <person name="Cooney J.C."/>
            <person name="Kagawa T.F."/>
            <person name="Liu W."/>
            <person name="Song Y."/>
            <person name="Salvetti E."/>
            <person name="Wrobel A."/>
            <person name="Rasinkangas P."/>
            <person name="Parkhill J."/>
            <person name="Rea M.C."/>
            <person name="O'Sullivan O."/>
            <person name="Ritari J."/>
            <person name="Douillard F.P."/>
            <person name="Paul Ross R."/>
            <person name="Yang R."/>
            <person name="Briner A.E."/>
            <person name="Felis G.E."/>
            <person name="de Vos W.M."/>
            <person name="Barrangou R."/>
            <person name="Klaenhammer T.R."/>
            <person name="Caufield P.W."/>
            <person name="Cui Y."/>
            <person name="Zhang H."/>
            <person name="O'Toole P.W."/>
        </authorList>
    </citation>
    <scope>NUCLEOTIDE SEQUENCE [LARGE SCALE GENOMIC DNA]</scope>
    <source>
        <strain evidence="5 6">DSM 18933</strain>
    </source>
</reference>
<gene>
    <name evidence="5" type="ORF">FC40_GL001205</name>
</gene>
<dbReference type="InterPro" id="IPR011337">
    <property type="entry name" value="DNA_rep_MutH/RE_typeII_Sau3AI"/>
</dbReference>
<accession>A0A0R1WSB2</accession>
<evidence type="ECO:0000256" key="1">
    <source>
        <dbReference type="ARBA" id="ARBA00022722"/>
    </source>
</evidence>
<protein>
    <submittedName>
        <fullName evidence="5">MutH family type II restriction endonuclease</fullName>
    </submittedName>
</protein>
<evidence type="ECO:0000313" key="6">
    <source>
        <dbReference type="Proteomes" id="UP000051054"/>
    </source>
</evidence>
<dbReference type="eggNOG" id="COG3066">
    <property type="taxonomic scope" value="Bacteria"/>
</dbReference>
<keyword evidence="6" id="KW-1185">Reference proteome</keyword>
<comment type="caution">
    <text evidence="5">The sequence shown here is derived from an EMBL/GenBank/DDBJ whole genome shotgun (WGS) entry which is preliminary data.</text>
</comment>
<dbReference type="SUPFAM" id="SSF52980">
    <property type="entry name" value="Restriction endonuclease-like"/>
    <property type="match status" value="2"/>
</dbReference>
<sequence>MAEHFYSYEDEELTEKFDSIINETLGEIDINHAFDKTIGHPKVTGIAGDVIEQSVLGYPSNSDQKPDIFVSGLPVEVKTTGIRYSTKARKSGKATEKDFEAKEPMSITAVSPDKIVDEEFDNSNFWHKLERMLLVYYHYDADKPVKSWDYKNFMVKGYELHQFSKEDKKRLEADWVKVRDFIREAKLTYPNDPTVQYPFLGSTLRKDLLLIDTAPKWPHNPRFRLKRSTVTAIVQEYFENRTLEKIDNLESMNDVDKLLHDTSEKYRGKTVREILEELGIKYKLNSKKDVSKSIAEQIVLKMFNSKSKKLNEIEVFNKAGFILKSLVQTKEHKRTEDTKLFSIDFSDLSNEHFGQSQFFEYFYDTQFLFILFEEPSSSAKLLDNKFLGFKRLYFEEEFIDTIVKKAWNHTRDLVINNKLKESIVYRKNTNEPVINKKSGTVQTTLNFIKSKDNEAFIRGGGKDSTAKNHQLNGISMYQQFIWIKGSYINNRLNELPFI</sequence>
<dbReference type="STRING" id="1423755.FC40_GL001205"/>
<organism evidence="5 6">
    <name type="scientific">Ligilactobacillus hayakitensis DSM 18933 = JCM 14209</name>
    <dbReference type="NCBI Taxonomy" id="1423755"/>
    <lineage>
        <taxon>Bacteria</taxon>
        <taxon>Bacillati</taxon>
        <taxon>Bacillota</taxon>
        <taxon>Bacilli</taxon>
        <taxon>Lactobacillales</taxon>
        <taxon>Lactobacillaceae</taxon>
        <taxon>Ligilactobacillus</taxon>
    </lineage>
</organism>
<dbReference type="EMBL" id="AZGD01000107">
    <property type="protein sequence ID" value="KRM17308.1"/>
    <property type="molecule type" value="Genomic_DNA"/>
</dbReference>
<evidence type="ECO:0000256" key="2">
    <source>
        <dbReference type="ARBA" id="ARBA00022759"/>
    </source>
</evidence>
<dbReference type="AlphaFoldDB" id="A0A0R1WSB2"/>